<feature type="region of interest" description="Disordered" evidence="1">
    <location>
        <begin position="1"/>
        <end position="54"/>
    </location>
</feature>
<feature type="compositionally biased region" description="Basic and acidic residues" evidence="1">
    <location>
        <begin position="13"/>
        <end position="37"/>
    </location>
</feature>
<feature type="compositionally biased region" description="Polar residues" evidence="1">
    <location>
        <begin position="1"/>
        <end position="12"/>
    </location>
</feature>
<dbReference type="Proteomes" id="UP000314294">
    <property type="component" value="Unassembled WGS sequence"/>
</dbReference>
<gene>
    <name evidence="2" type="ORF">EYF80_048340</name>
</gene>
<keyword evidence="3" id="KW-1185">Reference proteome</keyword>
<proteinExistence type="predicted"/>
<organism evidence="2 3">
    <name type="scientific">Liparis tanakae</name>
    <name type="common">Tanaka's snailfish</name>
    <dbReference type="NCBI Taxonomy" id="230148"/>
    <lineage>
        <taxon>Eukaryota</taxon>
        <taxon>Metazoa</taxon>
        <taxon>Chordata</taxon>
        <taxon>Craniata</taxon>
        <taxon>Vertebrata</taxon>
        <taxon>Euteleostomi</taxon>
        <taxon>Actinopterygii</taxon>
        <taxon>Neopterygii</taxon>
        <taxon>Teleostei</taxon>
        <taxon>Neoteleostei</taxon>
        <taxon>Acanthomorphata</taxon>
        <taxon>Eupercaria</taxon>
        <taxon>Perciformes</taxon>
        <taxon>Cottioidei</taxon>
        <taxon>Cottales</taxon>
        <taxon>Liparidae</taxon>
        <taxon>Liparis</taxon>
    </lineage>
</organism>
<evidence type="ECO:0000313" key="2">
    <source>
        <dbReference type="EMBL" id="TNN41482.1"/>
    </source>
</evidence>
<dbReference type="EMBL" id="SRLO01001104">
    <property type="protein sequence ID" value="TNN41482.1"/>
    <property type="molecule type" value="Genomic_DNA"/>
</dbReference>
<dbReference type="AlphaFoldDB" id="A0A4Z2FMG0"/>
<reference evidence="2 3" key="1">
    <citation type="submission" date="2019-03" db="EMBL/GenBank/DDBJ databases">
        <title>First draft genome of Liparis tanakae, snailfish: a comprehensive survey of snailfish specific genes.</title>
        <authorList>
            <person name="Kim W."/>
            <person name="Song I."/>
            <person name="Jeong J.-H."/>
            <person name="Kim D."/>
            <person name="Kim S."/>
            <person name="Ryu S."/>
            <person name="Song J.Y."/>
            <person name="Lee S.K."/>
        </authorList>
    </citation>
    <scope>NUCLEOTIDE SEQUENCE [LARGE SCALE GENOMIC DNA]</scope>
    <source>
        <tissue evidence="2">Muscle</tissue>
    </source>
</reference>
<evidence type="ECO:0000313" key="3">
    <source>
        <dbReference type="Proteomes" id="UP000314294"/>
    </source>
</evidence>
<sequence length="125" mass="14238">MNSFAVYQQNHLEASDHQEHRGYNDERQKGVSDHSEDLAEGNLLERTTASVRTSPSPFGLLQVIRWASAPLTSPPRTRASRKIVSDPNIQMVMIQDTTCKKRKKKKQSLVSLLKTPVDLELMMQY</sequence>
<evidence type="ECO:0000256" key="1">
    <source>
        <dbReference type="SAM" id="MobiDB-lite"/>
    </source>
</evidence>
<feature type="compositionally biased region" description="Polar residues" evidence="1">
    <location>
        <begin position="45"/>
        <end position="54"/>
    </location>
</feature>
<comment type="caution">
    <text evidence="2">The sequence shown here is derived from an EMBL/GenBank/DDBJ whole genome shotgun (WGS) entry which is preliminary data.</text>
</comment>
<name>A0A4Z2FMG0_9TELE</name>
<accession>A0A4Z2FMG0</accession>
<protein>
    <submittedName>
        <fullName evidence="2">Uncharacterized protein</fullName>
    </submittedName>
</protein>